<gene>
    <name evidence="2" type="ORF">J4032_01190</name>
</gene>
<evidence type="ECO:0000313" key="2">
    <source>
        <dbReference type="EMBL" id="UNM10306.1"/>
    </source>
</evidence>
<proteinExistence type="predicted"/>
<dbReference type="Proteomes" id="UP000828924">
    <property type="component" value="Chromosome"/>
</dbReference>
<evidence type="ECO:0000313" key="3">
    <source>
        <dbReference type="Proteomes" id="UP000828924"/>
    </source>
</evidence>
<reference evidence="2 3" key="1">
    <citation type="submission" date="2021-03" db="EMBL/GenBank/DDBJ databases">
        <title>Complete genome of Streptomyces formicae strain 1H-GS9 (DSM 100524).</title>
        <authorList>
            <person name="Atanasov K.E."/>
            <person name="Altabella T."/>
            <person name="Ferrer A."/>
        </authorList>
    </citation>
    <scope>NUCLEOTIDE SEQUENCE [LARGE SCALE GENOMIC DNA]</scope>
    <source>
        <strain evidence="2 3">1H-GS9</strain>
    </source>
</reference>
<keyword evidence="3" id="KW-1185">Reference proteome</keyword>
<evidence type="ECO:0000256" key="1">
    <source>
        <dbReference type="SAM" id="MobiDB-lite"/>
    </source>
</evidence>
<organism evidence="2 3">
    <name type="scientific">Streptomyces formicae</name>
    <dbReference type="NCBI Taxonomy" id="1616117"/>
    <lineage>
        <taxon>Bacteria</taxon>
        <taxon>Bacillati</taxon>
        <taxon>Actinomycetota</taxon>
        <taxon>Actinomycetes</taxon>
        <taxon>Kitasatosporales</taxon>
        <taxon>Streptomycetaceae</taxon>
        <taxon>Streptomyces</taxon>
    </lineage>
</organism>
<dbReference type="RefSeq" id="WP_242328805.1">
    <property type="nucleotide sequence ID" value="NZ_CP071872.1"/>
</dbReference>
<feature type="region of interest" description="Disordered" evidence="1">
    <location>
        <begin position="42"/>
        <end position="76"/>
    </location>
</feature>
<name>A0ABY3WCL0_9ACTN</name>
<evidence type="ECO:0008006" key="4">
    <source>
        <dbReference type="Google" id="ProtNLM"/>
    </source>
</evidence>
<dbReference type="EMBL" id="CP071872">
    <property type="protein sequence ID" value="UNM10306.1"/>
    <property type="molecule type" value="Genomic_DNA"/>
</dbReference>
<sequence>METVITVSVIIAMIIIGVLLIHLLNGQHDERIAAFHYGDALPGVNRRSRKGRLPAEPTGSPAAATPHRKQPDEGAG</sequence>
<accession>A0ABY3WCL0</accession>
<protein>
    <recommendedName>
        <fullName evidence="4">Secreted protein</fullName>
    </recommendedName>
</protein>